<dbReference type="Proteomes" id="UP000313948">
    <property type="component" value="Chromosome"/>
</dbReference>
<organism evidence="6 7">
    <name type="scientific">Georgenia wutianyii</name>
    <dbReference type="NCBI Taxonomy" id="2585135"/>
    <lineage>
        <taxon>Bacteria</taxon>
        <taxon>Bacillati</taxon>
        <taxon>Actinomycetota</taxon>
        <taxon>Actinomycetes</taxon>
        <taxon>Micrococcales</taxon>
        <taxon>Bogoriellaceae</taxon>
        <taxon>Georgenia</taxon>
    </lineage>
</organism>
<dbReference type="InterPro" id="IPR011008">
    <property type="entry name" value="Dimeric_a/b-barrel"/>
</dbReference>
<dbReference type="Pfam" id="PF01037">
    <property type="entry name" value="AsnC_trans_reg"/>
    <property type="match status" value="2"/>
</dbReference>
<dbReference type="PANTHER" id="PTHR30154">
    <property type="entry name" value="LEUCINE-RESPONSIVE REGULATORY PROTEIN"/>
    <property type="match status" value="1"/>
</dbReference>
<evidence type="ECO:0000259" key="5">
    <source>
        <dbReference type="PROSITE" id="PS50956"/>
    </source>
</evidence>
<dbReference type="InterPro" id="IPR036390">
    <property type="entry name" value="WH_DNA-bd_sf"/>
</dbReference>
<keyword evidence="1" id="KW-0805">Transcription regulation</keyword>
<keyword evidence="7" id="KW-1185">Reference proteome</keyword>
<dbReference type="EMBL" id="CP040899">
    <property type="protein sequence ID" value="QDB79523.1"/>
    <property type="molecule type" value="Genomic_DNA"/>
</dbReference>
<evidence type="ECO:0000313" key="7">
    <source>
        <dbReference type="Proteomes" id="UP000313948"/>
    </source>
</evidence>
<sequence length="360" mass="39190">MDPDRAGVPLRGRGEAGDVSNGAPAGRSLDDLDRRIVAALQLDGRASWSAIADLCGTTGPTVARRVQQLTDEGALKIAVMRGAGGSESHQFFFLRLKCGPTMALPVASRIAERPDVRFVTLLTGPHDIIAEVQVPREAGAYHTVVREVQTIPGVEAVIGELTLHVYKVSHDWARELLGLQPDDPVDTGEFEEFAFDAVDEAILDRLKLDGRASFAEVAEEVGLNESTVRRRFERLRSRRWAHVVTLVQAAALGFESEIQLRVDVEPARLTEVAQVLARRPEVRYLALPLGGNCLVAEVIARRTEDLYAFTTESLAALPGVTGWSASLELLTIKRGFVETPWWRSEVADVAAGLEVGELTG</sequence>
<evidence type="ECO:0000256" key="2">
    <source>
        <dbReference type="ARBA" id="ARBA00023125"/>
    </source>
</evidence>
<gene>
    <name evidence="6" type="ORF">FE251_09155</name>
</gene>
<keyword evidence="3" id="KW-0804">Transcription</keyword>
<dbReference type="InterPro" id="IPR000485">
    <property type="entry name" value="AsnC-type_HTH_dom"/>
</dbReference>
<dbReference type="InterPro" id="IPR019887">
    <property type="entry name" value="Tscrpt_reg_AsnC/Lrp_C"/>
</dbReference>
<proteinExistence type="predicted"/>
<reference evidence="6 7" key="1">
    <citation type="submission" date="2019-05" db="EMBL/GenBank/DDBJ databases">
        <title>Georgenia *** sp. nov., and Georgenia *** sp. nov., isolated from the intestinal contents of plateau pika (Ochotona curzoniae) in the Qinghai-Tibet plateau of China.</title>
        <authorList>
            <person name="Tian Z."/>
        </authorList>
    </citation>
    <scope>NUCLEOTIDE SEQUENCE [LARGE SCALE GENOMIC DNA]</scope>
    <source>
        <strain evidence="6 7">Z294</strain>
    </source>
</reference>
<evidence type="ECO:0000256" key="4">
    <source>
        <dbReference type="SAM" id="MobiDB-lite"/>
    </source>
</evidence>
<dbReference type="SUPFAM" id="SSF46785">
    <property type="entry name" value="Winged helix' DNA-binding domain"/>
    <property type="match status" value="2"/>
</dbReference>
<dbReference type="Gene3D" id="3.30.70.920">
    <property type="match status" value="2"/>
</dbReference>
<dbReference type="Gene3D" id="1.10.10.10">
    <property type="entry name" value="Winged helix-like DNA-binding domain superfamily/Winged helix DNA-binding domain"/>
    <property type="match status" value="2"/>
</dbReference>
<accession>A0ABX5VQ46</accession>
<feature type="region of interest" description="Disordered" evidence="4">
    <location>
        <begin position="1"/>
        <end position="26"/>
    </location>
</feature>
<dbReference type="PROSITE" id="PS50956">
    <property type="entry name" value="HTH_ASNC_2"/>
    <property type="match status" value="1"/>
</dbReference>
<name>A0ABX5VQ46_9MICO</name>
<dbReference type="PANTHER" id="PTHR30154:SF34">
    <property type="entry name" value="TRANSCRIPTIONAL REGULATOR AZLB"/>
    <property type="match status" value="1"/>
</dbReference>
<evidence type="ECO:0000313" key="6">
    <source>
        <dbReference type="EMBL" id="QDB79523.1"/>
    </source>
</evidence>
<dbReference type="SUPFAM" id="SSF54909">
    <property type="entry name" value="Dimeric alpha+beta barrel"/>
    <property type="match status" value="2"/>
</dbReference>
<protein>
    <submittedName>
        <fullName evidence="6">Lrp/AsnC family transcriptional regulator</fullName>
    </submittedName>
</protein>
<keyword evidence="2" id="KW-0238">DNA-binding</keyword>
<evidence type="ECO:0000256" key="1">
    <source>
        <dbReference type="ARBA" id="ARBA00023015"/>
    </source>
</evidence>
<dbReference type="Pfam" id="PF13404">
    <property type="entry name" value="HTH_AsnC-type"/>
    <property type="match status" value="2"/>
</dbReference>
<dbReference type="SMART" id="SM00344">
    <property type="entry name" value="HTH_ASNC"/>
    <property type="match status" value="2"/>
</dbReference>
<dbReference type="PRINTS" id="PR00033">
    <property type="entry name" value="HTHASNC"/>
</dbReference>
<dbReference type="InterPro" id="IPR036388">
    <property type="entry name" value="WH-like_DNA-bd_sf"/>
</dbReference>
<feature type="domain" description="HTH asnC-type" evidence="5">
    <location>
        <begin position="29"/>
        <end position="76"/>
    </location>
</feature>
<dbReference type="InterPro" id="IPR019888">
    <property type="entry name" value="Tscrpt_reg_AsnC-like"/>
</dbReference>
<evidence type="ECO:0000256" key="3">
    <source>
        <dbReference type="ARBA" id="ARBA00023163"/>
    </source>
</evidence>